<organism evidence="2 3">
    <name type="scientific">Sinanodonta woodiana</name>
    <name type="common">Chinese pond mussel</name>
    <name type="synonym">Anodonta woodiana</name>
    <dbReference type="NCBI Taxonomy" id="1069815"/>
    <lineage>
        <taxon>Eukaryota</taxon>
        <taxon>Metazoa</taxon>
        <taxon>Spiralia</taxon>
        <taxon>Lophotrochozoa</taxon>
        <taxon>Mollusca</taxon>
        <taxon>Bivalvia</taxon>
        <taxon>Autobranchia</taxon>
        <taxon>Heteroconchia</taxon>
        <taxon>Palaeoheterodonta</taxon>
        <taxon>Unionida</taxon>
        <taxon>Unionoidea</taxon>
        <taxon>Unionidae</taxon>
        <taxon>Unioninae</taxon>
        <taxon>Sinanodonta</taxon>
    </lineage>
</organism>
<dbReference type="EMBL" id="JBJQND010000016">
    <property type="protein sequence ID" value="KAL3847966.1"/>
    <property type="molecule type" value="Genomic_DNA"/>
</dbReference>
<evidence type="ECO:0000313" key="3">
    <source>
        <dbReference type="Proteomes" id="UP001634394"/>
    </source>
</evidence>
<protein>
    <submittedName>
        <fullName evidence="2">Uncharacterized protein</fullName>
    </submittedName>
</protein>
<name>A0ABD3UGQ2_SINWO</name>
<dbReference type="Proteomes" id="UP001634394">
    <property type="component" value="Unassembled WGS sequence"/>
</dbReference>
<sequence>MPLIVRNYLNSGRALKRPTVFTYARELDSEEWIVEPPCEISTRNNREKTTKQKRMPAGRSPGQTSAPVVGLGQPWNLLRKVGYREGKLEKRD</sequence>
<evidence type="ECO:0000313" key="2">
    <source>
        <dbReference type="EMBL" id="KAL3847966.1"/>
    </source>
</evidence>
<reference evidence="2 3" key="1">
    <citation type="submission" date="2024-11" db="EMBL/GenBank/DDBJ databases">
        <title>Chromosome-level genome assembly of the freshwater bivalve Anodonta woodiana.</title>
        <authorList>
            <person name="Chen X."/>
        </authorList>
    </citation>
    <scope>NUCLEOTIDE SEQUENCE [LARGE SCALE GENOMIC DNA]</scope>
    <source>
        <strain evidence="2">MN2024</strain>
        <tissue evidence="2">Gills</tissue>
    </source>
</reference>
<evidence type="ECO:0000256" key="1">
    <source>
        <dbReference type="SAM" id="MobiDB-lite"/>
    </source>
</evidence>
<gene>
    <name evidence="2" type="ORF">ACJMK2_018854</name>
</gene>
<comment type="caution">
    <text evidence="2">The sequence shown here is derived from an EMBL/GenBank/DDBJ whole genome shotgun (WGS) entry which is preliminary data.</text>
</comment>
<dbReference type="AlphaFoldDB" id="A0ABD3UGQ2"/>
<accession>A0ABD3UGQ2</accession>
<keyword evidence="3" id="KW-1185">Reference proteome</keyword>
<feature type="region of interest" description="Disordered" evidence="1">
    <location>
        <begin position="42"/>
        <end position="70"/>
    </location>
</feature>
<proteinExistence type="predicted"/>